<keyword evidence="1" id="KW-0812">Transmembrane</keyword>
<evidence type="ECO:0000313" key="2">
    <source>
        <dbReference type="EMBL" id="GAA4796663.1"/>
    </source>
</evidence>
<evidence type="ECO:0000313" key="3">
    <source>
        <dbReference type="Proteomes" id="UP001500928"/>
    </source>
</evidence>
<proteinExistence type="predicted"/>
<feature type="transmembrane region" description="Helical" evidence="1">
    <location>
        <begin position="126"/>
        <end position="155"/>
    </location>
</feature>
<evidence type="ECO:0000256" key="1">
    <source>
        <dbReference type="SAM" id="Phobius"/>
    </source>
</evidence>
<keyword evidence="3" id="KW-1185">Reference proteome</keyword>
<name>A0ABP9BJT4_9PSEU</name>
<reference evidence="3" key="1">
    <citation type="journal article" date="2019" name="Int. J. Syst. Evol. Microbiol.">
        <title>The Global Catalogue of Microorganisms (GCM) 10K type strain sequencing project: providing services to taxonomists for standard genome sequencing and annotation.</title>
        <authorList>
            <consortium name="The Broad Institute Genomics Platform"/>
            <consortium name="The Broad Institute Genome Sequencing Center for Infectious Disease"/>
            <person name="Wu L."/>
            <person name="Ma J."/>
        </authorList>
    </citation>
    <scope>NUCLEOTIDE SEQUENCE [LARGE SCALE GENOMIC DNA]</scope>
    <source>
        <strain evidence="3">JCM 17979</strain>
    </source>
</reference>
<feature type="transmembrane region" description="Helical" evidence="1">
    <location>
        <begin position="57"/>
        <end position="78"/>
    </location>
</feature>
<evidence type="ECO:0008006" key="4">
    <source>
        <dbReference type="Google" id="ProtNLM"/>
    </source>
</evidence>
<feature type="transmembrane region" description="Helical" evidence="1">
    <location>
        <begin position="30"/>
        <end position="50"/>
    </location>
</feature>
<protein>
    <recommendedName>
        <fullName evidence="4">DUF2029 domain-containing protein</fullName>
    </recommendedName>
</protein>
<feature type="transmembrane region" description="Helical" evidence="1">
    <location>
        <begin position="293"/>
        <end position="316"/>
    </location>
</feature>
<accession>A0ABP9BJT4</accession>
<sequence>MVRARLALAVVLAVVSWHSATNLGGVAAGVGYAVASVLVVVAGVPVLTRAVAGAPAWVLPAAVAVVATALVALFVLGVPEAYAHALGVGSDRADALDVAVTRLADGRYPYEGLTYLGNPITPLPGALLLAAPAVLLTGAAAWQNVVWTLLLLPLLHRGPWPRPAPTVLWSVTVLGGLEVVREFVVGDDLVTGTVPAVAAVAWTLAVAGRASTATLVAAGTALGIATCTRPHLALVVVVVVATVGAVAGRRRAAVVGTTATAVWVLLIVPFLVGGSARFSPWHVAAKVTGERGLTPAIVVVGLVAVAVLLAALVLVRPSSPSAAAWCCAAVLFAPSVLSLARRLAGGPAAELDLTLGAAAVPFALWAVCARRPVAHAEPGAPARTLVAAP</sequence>
<feature type="transmembrane region" description="Helical" evidence="1">
    <location>
        <begin position="253"/>
        <end position="272"/>
    </location>
</feature>
<feature type="transmembrane region" description="Helical" evidence="1">
    <location>
        <begin position="230"/>
        <end position="247"/>
    </location>
</feature>
<feature type="transmembrane region" description="Helical" evidence="1">
    <location>
        <begin position="196"/>
        <end position="218"/>
    </location>
</feature>
<keyword evidence="1" id="KW-0472">Membrane</keyword>
<organism evidence="2 3">
    <name type="scientific">Actinomycetospora chlora</name>
    <dbReference type="NCBI Taxonomy" id="663608"/>
    <lineage>
        <taxon>Bacteria</taxon>
        <taxon>Bacillati</taxon>
        <taxon>Actinomycetota</taxon>
        <taxon>Actinomycetes</taxon>
        <taxon>Pseudonocardiales</taxon>
        <taxon>Pseudonocardiaceae</taxon>
        <taxon>Actinomycetospora</taxon>
    </lineage>
</organism>
<keyword evidence="1" id="KW-1133">Transmembrane helix</keyword>
<feature type="transmembrane region" description="Helical" evidence="1">
    <location>
        <begin position="322"/>
        <end position="340"/>
    </location>
</feature>
<gene>
    <name evidence="2" type="ORF">GCM10023200_35960</name>
</gene>
<dbReference type="Proteomes" id="UP001500928">
    <property type="component" value="Unassembled WGS sequence"/>
</dbReference>
<dbReference type="RefSeq" id="WP_345417967.1">
    <property type="nucleotide sequence ID" value="NZ_BAABHO010000029.1"/>
</dbReference>
<dbReference type="EMBL" id="BAABHO010000029">
    <property type="protein sequence ID" value="GAA4796663.1"/>
    <property type="molecule type" value="Genomic_DNA"/>
</dbReference>
<comment type="caution">
    <text evidence="2">The sequence shown here is derived from an EMBL/GenBank/DDBJ whole genome shotgun (WGS) entry which is preliminary data.</text>
</comment>